<evidence type="ECO:0000313" key="1">
    <source>
        <dbReference type="EMBL" id="CAA9318418.1"/>
    </source>
</evidence>
<name>A0A6J4L013_9CYAN</name>
<sequence length="28" mass="3118">MAAQNLLMERSVQAATFIHVAPETRKFG</sequence>
<protein>
    <submittedName>
        <fullName evidence="1">Uncharacterized protein</fullName>
    </submittedName>
</protein>
<dbReference type="AlphaFoldDB" id="A0A6J4L013"/>
<dbReference type="EMBL" id="CADCTY010000461">
    <property type="protein sequence ID" value="CAA9318418.1"/>
    <property type="molecule type" value="Genomic_DNA"/>
</dbReference>
<gene>
    <name evidence="1" type="ORF">AVDCRST_MAG94-1335</name>
</gene>
<feature type="non-terminal residue" evidence="1">
    <location>
        <position position="28"/>
    </location>
</feature>
<proteinExistence type="predicted"/>
<reference evidence="1" key="1">
    <citation type="submission" date="2020-02" db="EMBL/GenBank/DDBJ databases">
        <authorList>
            <person name="Meier V. D."/>
        </authorList>
    </citation>
    <scope>NUCLEOTIDE SEQUENCE</scope>
    <source>
        <strain evidence="1">AVDCRST_MAG94</strain>
    </source>
</reference>
<organism evidence="1">
    <name type="scientific">uncultured Leptolyngbya sp</name>
    <dbReference type="NCBI Taxonomy" id="332963"/>
    <lineage>
        <taxon>Bacteria</taxon>
        <taxon>Bacillati</taxon>
        <taxon>Cyanobacteriota</taxon>
        <taxon>Cyanophyceae</taxon>
        <taxon>Leptolyngbyales</taxon>
        <taxon>Leptolyngbyaceae</taxon>
        <taxon>Leptolyngbya group</taxon>
        <taxon>Leptolyngbya</taxon>
        <taxon>environmental samples</taxon>
    </lineage>
</organism>
<accession>A0A6J4L013</accession>